<evidence type="ECO:0000313" key="4">
    <source>
        <dbReference type="Proteomes" id="UP001553715"/>
    </source>
</evidence>
<sequence length="120" mass="12924">MILAASMYVQGFLRAWMPSNIVLDLIRTRRGLKWGVPGTLLAAPYLAIAYWCTTAIAAGAPGGLNLVVLVCIWSALKFLVMGPISLILLARVRLRERGERRRASRAAGYASADSPAAEPA</sequence>
<reference evidence="3 4" key="1">
    <citation type="submission" date="2024-06" db="EMBL/GenBank/DDBJ databases">
        <title>The Natural Products Discovery Center: Release of the First 8490 Sequenced Strains for Exploring Actinobacteria Biosynthetic Diversity.</title>
        <authorList>
            <person name="Kalkreuter E."/>
            <person name="Kautsar S.A."/>
            <person name="Yang D."/>
            <person name="Bader C.D."/>
            <person name="Teijaro C.N."/>
            <person name="Fluegel L."/>
            <person name="Davis C.M."/>
            <person name="Simpson J.R."/>
            <person name="Lauterbach L."/>
            <person name="Steele A.D."/>
            <person name="Gui C."/>
            <person name="Meng S."/>
            <person name="Li G."/>
            <person name="Viehrig K."/>
            <person name="Ye F."/>
            <person name="Su P."/>
            <person name="Kiefer A.F."/>
            <person name="Nichols A."/>
            <person name="Cepeda A.J."/>
            <person name="Yan W."/>
            <person name="Fan B."/>
            <person name="Jiang Y."/>
            <person name="Adhikari A."/>
            <person name="Zheng C.-J."/>
            <person name="Schuster L."/>
            <person name="Cowan T.M."/>
            <person name="Smanski M.J."/>
            <person name="Chevrette M.G."/>
            <person name="De Carvalho L.P.S."/>
            <person name="Shen B."/>
        </authorList>
    </citation>
    <scope>NUCLEOTIDE SEQUENCE [LARGE SCALE GENOMIC DNA]</scope>
    <source>
        <strain evidence="3 4">NPDC077434</strain>
    </source>
</reference>
<proteinExistence type="predicted"/>
<dbReference type="Proteomes" id="UP001553715">
    <property type="component" value="Unassembled WGS sequence"/>
</dbReference>
<evidence type="ECO:0000256" key="1">
    <source>
        <dbReference type="SAM" id="MobiDB-lite"/>
    </source>
</evidence>
<feature type="region of interest" description="Disordered" evidence="1">
    <location>
        <begin position="100"/>
        <end position="120"/>
    </location>
</feature>
<keyword evidence="2" id="KW-0472">Membrane</keyword>
<evidence type="ECO:0000313" key="3">
    <source>
        <dbReference type="EMBL" id="MEW1976326.1"/>
    </source>
</evidence>
<keyword evidence="4" id="KW-1185">Reference proteome</keyword>
<name>A0ABV3LK93_9MICO</name>
<keyword evidence="2" id="KW-0812">Transmembrane</keyword>
<comment type="caution">
    <text evidence="3">The sequence shown here is derived from an EMBL/GenBank/DDBJ whole genome shotgun (WGS) entry which is preliminary data.</text>
</comment>
<feature type="transmembrane region" description="Helical" evidence="2">
    <location>
        <begin position="66"/>
        <end position="92"/>
    </location>
</feature>
<protein>
    <submittedName>
        <fullName evidence="3">Sulfate permease</fullName>
    </submittedName>
</protein>
<evidence type="ECO:0000256" key="2">
    <source>
        <dbReference type="SAM" id="Phobius"/>
    </source>
</evidence>
<gene>
    <name evidence="3" type="ORF">AB0301_14800</name>
</gene>
<accession>A0ABV3LK93</accession>
<organism evidence="3 4">
    <name type="scientific">Microbacterium profundi</name>
    <dbReference type="NCBI Taxonomy" id="450380"/>
    <lineage>
        <taxon>Bacteria</taxon>
        <taxon>Bacillati</taxon>
        <taxon>Actinomycetota</taxon>
        <taxon>Actinomycetes</taxon>
        <taxon>Micrococcales</taxon>
        <taxon>Microbacteriaceae</taxon>
        <taxon>Microbacterium</taxon>
    </lineage>
</organism>
<feature type="transmembrane region" description="Helical" evidence="2">
    <location>
        <begin position="38"/>
        <end position="60"/>
    </location>
</feature>
<dbReference type="RefSeq" id="WP_366233324.1">
    <property type="nucleotide sequence ID" value="NZ_JBFBMH010000027.1"/>
</dbReference>
<feature type="compositionally biased region" description="Low complexity" evidence="1">
    <location>
        <begin position="105"/>
        <end position="120"/>
    </location>
</feature>
<dbReference type="EMBL" id="JBFBMH010000027">
    <property type="protein sequence ID" value="MEW1976326.1"/>
    <property type="molecule type" value="Genomic_DNA"/>
</dbReference>
<keyword evidence="2" id="KW-1133">Transmembrane helix</keyword>